<dbReference type="InterPro" id="IPR011990">
    <property type="entry name" value="TPR-like_helical_dom_sf"/>
</dbReference>
<dbReference type="InterPro" id="IPR017560">
    <property type="entry name" value="Cyt_c_biogenesis_CcmI"/>
</dbReference>
<dbReference type="RefSeq" id="WP_074768839.1">
    <property type="nucleotide sequence ID" value="NZ_FNWO01000010.1"/>
</dbReference>
<dbReference type="PANTHER" id="PTHR47870">
    <property type="entry name" value="CYTOCHROME C-TYPE BIOGENESIS PROTEIN CCMH"/>
    <property type="match status" value="1"/>
</dbReference>
<proteinExistence type="predicted"/>
<dbReference type="InterPro" id="IPR056413">
    <property type="entry name" value="TPR_CcmH_CycH"/>
</dbReference>
<evidence type="ECO:0000259" key="5">
    <source>
        <dbReference type="Pfam" id="PF23914"/>
    </source>
</evidence>
<comment type="subcellular location">
    <subcellularLocation>
        <location evidence="1">Cell envelope</location>
    </subcellularLocation>
</comment>
<dbReference type="GO" id="GO:0017004">
    <property type="term" value="P:cytochrome complex assembly"/>
    <property type="evidence" value="ECO:0007669"/>
    <property type="project" value="UniProtKB-KW"/>
</dbReference>
<dbReference type="AlphaFoldDB" id="A0A1H6I761"/>
<evidence type="ECO:0000256" key="1">
    <source>
        <dbReference type="ARBA" id="ARBA00004196"/>
    </source>
</evidence>
<dbReference type="Gene3D" id="1.25.40.10">
    <property type="entry name" value="Tetratricopeptide repeat domain"/>
    <property type="match status" value="1"/>
</dbReference>
<dbReference type="Pfam" id="PF23914">
    <property type="entry name" value="TPR_CcmH_CycH"/>
    <property type="match status" value="1"/>
</dbReference>
<dbReference type="OrthoDB" id="9815847at2"/>
<reference evidence="7" key="1">
    <citation type="submission" date="2016-10" db="EMBL/GenBank/DDBJ databases">
        <authorList>
            <person name="Varghese N."/>
            <person name="Submissions S."/>
        </authorList>
    </citation>
    <scope>NUCLEOTIDE SEQUENCE [LARGE SCALE GENOMIC DNA]</scope>
    <source>
        <strain evidence="7">DSM 13234</strain>
    </source>
</reference>
<feature type="domain" description="Cytochrome c-type biogenesis protein H TPR" evidence="5">
    <location>
        <begin position="147"/>
        <end position="262"/>
    </location>
</feature>
<evidence type="ECO:0000313" key="6">
    <source>
        <dbReference type="EMBL" id="SEH44941.1"/>
    </source>
</evidence>
<evidence type="ECO:0000256" key="4">
    <source>
        <dbReference type="ARBA" id="ARBA00022803"/>
    </source>
</evidence>
<dbReference type="NCBIfam" id="TIGR03142">
    <property type="entry name" value="cytochro_ccmI"/>
    <property type="match status" value="1"/>
</dbReference>
<evidence type="ECO:0000313" key="7">
    <source>
        <dbReference type="Proteomes" id="UP000182983"/>
    </source>
</evidence>
<keyword evidence="7" id="KW-1185">Reference proteome</keyword>
<dbReference type="EMBL" id="FNWO01000010">
    <property type="protein sequence ID" value="SEH44941.1"/>
    <property type="molecule type" value="Genomic_DNA"/>
</dbReference>
<dbReference type="Proteomes" id="UP000182983">
    <property type="component" value="Unassembled WGS sequence"/>
</dbReference>
<evidence type="ECO:0000256" key="2">
    <source>
        <dbReference type="ARBA" id="ARBA00022737"/>
    </source>
</evidence>
<organism evidence="6 7">
    <name type="scientific">Magnetospirillum fulvum</name>
    <name type="common">Rhodospirillum fulvum</name>
    <dbReference type="NCBI Taxonomy" id="1082"/>
    <lineage>
        <taxon>Bacteria</taxon>
        <taxon>Pseudomonadati</taxon>
        <taxon>Pseudomonadota</taxon>
        <taxon>Alphaproteobacteria</taxon>
        <taxon>Rhodospirillales</taxon>
        <taxon>Rhodospirillaceae</taxon>
        <taxon>Magnetospirillum</taxon>
    </lineage>
</organism>
<keyword evidence="2" id="KW-0677">Repeat</keyword>
<protein>
    <submittedName>
        <fullName evidence="6">Cytochrome c-type biogenesis protein CcmH</fullName>
    </submittedName>
</protein>
<accession>A0A1H6I761</accession>
<gene>
    <name evidence="6" type="ORF">SAMN04244559_02377</name>
</gene>
<dbReference type="InterPro" id="IPR051263">
    <property type="entry name" value="C-type_cytochrome_biogenesis"/>
</dbReference>
<dbReference type="GO" id="GO:0030313">
    <property type="term" value="C:cell envelope"/>
    <property type="evidence" value="ECO:0007669"/>
    <property type="project" value="UniProtKB-SubCell"/>
</dbReference>
<evidence type="ECO:0000256" key="3">
    <source>
        <dbReference type="ARBA" id="ARBA00022748"/>
    </source>
</evidence>
<sequence length="275" mass="29796">MIWILFGGLTALAMLGLLMPLLRPAPAGSARSAYDMAVYRDQLDEISRDIERGLLSPDQAEAARTEIKRRMLTAAEGGAAAIAAETERTGGWPSWLIALGLPLLAFGGYALLGSPNLPDQPYSERAAEIAEIRSQVAMIETTVKRLEEKVKANPSDGKNWAMLARSQRAIGRTEAAKDSYRKAIPLLPEAIEPRIELAGLLIEEGQGPVPEAVDLLRQVLAHEPDQPDALYFVAQAELAAGRRDQAKAMLSRLAGLLPAGSSDRVEVEKQLDRLK</sequence>
<name>A0A1H6I761_MAGFU</name>
<dbReference type="PANTHER" id="PTHR47870:SF1">
    <property type="entry name" value="CYTOCHROME C-TYPE BIOGENESIS PROTEIN CCMH"/>
    <property type="match status" value="1"/>
</dbReference>
<keyword evidence="3" id="KW-0201">Cytochrome c-type biogenesis</keyword>
<keyword evidence="4" id="KW-0802">TPR repeat</keyword>
<dbReference type="SUPFAM" id="SSF48452">
    <property type="entry name" value="TPR-like"/>
    <property type="match status" value="1"/>
</dbReference>